<dbReference type="Proteomes" id="UP000681720">
    <property type="component" value="Unassembled WGS sequence"/>
</dbReference>
<evidence type="ECO:0000313" key="4">
    <source>
        <dbReference type="EMBL" id="CAF2267147.1"/>
    </source>
</evidence>
<evidence type="ECO:0000256" key="1">
    <source>
        <dbReference type="SAM" id="MobiDB-lite"/>
    </source>
</evidence>
<dbReference type="Proteomes" id="UP000663834">
    <property type="component" value="Unassembled WGS sequence"/>
</dbReference>
<dbReference type="Proteomes" id="UP000681967">
    <property type="component" value="Unassembled WGS sequence"/>
</dbReference>
<protein>
    <submittedName>
        <fullName evidence="2">Uncharacterized protein</fullName>
    </submittedName>
</protein>
<dbReference type="EMBL" id="CAJOBH010005532">
    <property type="protein sequence ID" value="CAF4027533.1"/>
    <property type="molecule type" value="Genomic_DNA"/>
</dbReference>
<dbReference type="SUPFAM" id="SSF101898">
    <property type="entry name" value="NHL repeat"/>
    <property type="match status" value="1"/>
</dbReference>
<evidence type="ECO:0000313" key="6">
    <source>
        <dbReference type="EMBL" id="CAF4000247.1"/>
    </source>
</evidence>
<dbReference type="Proteomes" id="UP000663824">
    <property type="component" value="Unassembled WGS sequence"/>
</dbReference>
<feature type="region of interest" description="Disordered" evidence="1">
    <location>
        <begin position="56"/>
        <end position="106"/>
    </location>
</feature>
<evidence type="ECO:0000313" key="7">
    <source>
        <dbReference type="EMBL" id="CAF4027533.1"/>
    </source>
</evidence>
<organism evidence="2 8">
    <name type="scientific">Rotaria magnacalcarata</name>
    <dbReference type="NCBI Taxonomy" id="392030"/>
    <lineage>
        <taxon>Eukaryota</taxon>
        <taxon>Metazoa</taxon>
        <taxon>Spiralia</taxon>
        <taxon>Gnathifera</taxon>
        <taxon>Rotifera</taxon>
        <taxon>Eurotatoria</taxon>
        <taxon>Bdelloidea</taxon>
        <taxon>Philodinida</taxon>
        <taxon>Philodinidae</taxon>
        <taxon>Rotaria</taxon>
    </lineage>
</organism>
<dbReference type="EMBL" id="CAJNRE010022017">
    <property type="protein sequence ID" value="CAF2267147.1"/>
    <property type="molecule type" value="Genomic_DNA"/>
</dbReference>
<dbReference type="EMBL" id="CAJOBJ010004434">
    <property type="protein sequence ID" value="CAF4000247.1"/>
    <property type="molecule type" value="Genomic_DNA"/>
</dbReference>
<sequence>MISNTIHCEIIANNLIEPTAIQLDEKHHALYVLTNQLTRIDLNKDKNNAEVVYQYNRKLQQNNNQNQTDDDEEDQYSQGESDDERDIPRVSDPFDDSEPSTDDDEETILNRRNWRRYGWRIYQLDNPCSILFLPENNQLIVLNEGVITFLTIQLDDNRPFVKGPSKNIFCYDFDVFNSDANRRSVQPWSIAPTLEIDLFVFSLLDDGQLYLLDMQNETTMIRKLTTTSICNCPYLVFHSQSNNILVYNSTEILAVSLDNQTIVEFNLEFMEEKKLISSITIDKMGYIYILSQSILFKCIWQSQLHLIACLGKLDVLISSPQIIVTDQGNEFYFTDMEAACIYRSKTITT</sequence>
<feature type="compositionally biased region" description="Acidic residues" evidence="1">
    <location>
        <begin position="68"/>
        <end position="85"/>
    </location>
</feature>
<gene>
    <name evidence="7" type="ORF">BYL167_LOCUS15139</name>
    <name evidence="2" type="ORF">CJN711_LOCUS37812</name>
    <name evidence="6" type="ORF">GIL414_LOCUS11716</name>
    <name evidence="3" type="ORF">KQP761_LOCUS37488</name>
    <name evidence="4" type="ORF">MBJ925_LOCUS39185</name>
    <name evidence="5" type="ORF">SMN809_LOCUS4002</name>
</gene>
<dbReference type="AlphaFoldDB" id="A0A816C8Y2"/>
<dbReference type="EMBL" id="CAJNOV010018475">
    <property type="protein sequence ID" value="CAF1620319.1"/>
    <property type="molecule type" value="Genomic_DNA"/>
</dbReference>
<dbReference type="Proteomes" id="UP000663855">
    <property type="component" value="Unassembled WGS sequence"/>
</dbReference>
<reference evidence="2" key="1">
    <citation type="submission" date="2021-02" db="EMBL/GenBank/DDBJ databases">
        <authorList>
            <person name="Nowell W R."/>
        </authorList>
    </citation>
    <scope>NUCLEOTIDE SEQUENCE</scope>
</reference>
<evidence type="ECO:0000313" key="3">
    <source>
        <dbReference type="EMBL" id="CAF1683375.1"/>
    </source>
</evidence>
<evidence type="ECO:0000313" key="5">
    <source>
        <dbReference type="EMBL" id="CAF3850759.1"/>
    </source>
</evidence>
<name>A0A816C8Y2_9BILA</name>
<evidence type="ECO:0000313" key="2">
    <source>
        <dbReference type="EMBL" id="CAF1620319.1"/>
    </source>
</evidence>
<dbReference type="Proteomes" id="UP000676336">
    <property type="component" value="Unassembled WGS sequence"/>
</dbReference>
<dbReference type="OrthoDB" id="10034467at2759"/>
<evidence type="ECO:0000313" key="8">
    <source>
        <dbReference type="Proteomes" id="UP000663855"/>
    </source>
</evidence>
<accession>A0A816C8Y2</accession>
<dbReference type="EMBL" id="CAJNOW010021232">
    <property type="protein sequence ID" value="CAF1683375.1"/>
    <property type="molecule type" value="Genomic_DNA"/>
</dbReference>
<feature type="compositionally biased region" description="Acidic residues" evidence="1">
    <location>
        <begin position="93"/>
        <end position="106"/>
    </location>
</feature>
<comment type="caution">
    <text evidence="2">The sequence shown here is derived from an EMBL/GenBank/DDBJ whole genome shotgun (WGS) entry which is preliminary data.</text>
</comment>
<proteinExistence type="predicted"/>
<dbReference type="EMBL" id="CAJOBI010000883">
    <property type="protein sequence ID" value="CAF3850759.1"/>
    <property type="molecule type" value="Genomic_DNA"/>
</dbReference>